<evidence type="ECO:0000313" key="3">
    <source>
        <dbReference type="Proteomes" id="UP000023067"/>
    </source>
</evidence>
<comment type="caution">
    <text evidence="2">The sequence shown here is derived from an EMBL/GenBank/DDBJ whole genome shotgun (WGS) entry which is preliminary data.</text>
</comment>
<evidence type="ECO:0000256" key="1">
    <source>
        <dbReference type="SAM" id="Phobius"/>
    </source>
</evidence>
<sequence>MPYAPRETPRSGGRRRTRAAAATFAAGLALGPMMIAAPAAALGEDGPFELPLTTSEITVAPATETRVDIAAFVEDSAEPELDLGSTRLEIPQDAPADARERMTLSEDGRRLEIAGEGTWSIQGTQIVYLPAPGSPGAATPVALTIGSVHETRSEPAELTVAAPDSVVQRVRASAGQSVTVHLLEQDPQLVAGQQELLLEGLPNGSTVTSDGTRLVVPQQGSWQLSEDRLSLTFTPVRSKLGSQPTPVRYASYDESGQPARAGTVTVMTPVIPDTYRSAPFGDPIVFNLAEGMQNVSASTLELALPTDEPGAIELSEDRTEAVVPDQGVWRLDRSAGTVTFTPDSREVTVAAPMGVIGGDGEGATSSRALLDPGYPVMADLTAAGVHGSPVVFDLADQPGRDVRADAITFTAPIPEGATLAADARSLRVPGEGTWAYDVDAKTVTFTPATAEPGLVVTPVTIESPSVYSDNATTSTLTVQYASSVPTIRADDARTPPGTPVTADVLANDTPGAVGQPLDPASLRLRSLDAVNLEELENWTGSRLEIPDEGVFTIGNDGVLSFQPAAGFVGTTPRIDYLVTDSAGVVSRGTFAVEVDPEAESGAATPQDTAGINTVLAGLLPGAASTAVVFGAVVGLTLFAGGTMLWIGTRMEIDRRTWKD</sequence>
<dbReference type="EMBL" id="JDYK01000017">
    <property type="protein sequence ID" value="EWS80224.1"/>
    <property type="molecule type" value="Genomic_DNA"/>
</dbReference>
<name>Z9JPV3_9MICO</name>
<keyword evidence="1" id="KW-0812">Transmembrane</keyword>
<dbReference type="PATRIC" id="fig|396014.3.peg.2880"/>
<keyword evidence="1" id="KW-0472">Membrane</keyword>
<dbReference type="HOGENOM" id="CLU_422541_0_0_11"/>
<dbReference type="RefSeq" id="WP_038373616.1">
    <property type="nucleotide sequence ID" value="NZ_KK070000.1"/>
</dbReference>
<accession>Z9JPV3</accession>
<evidence type="ECO:0008006" key="4">
    <source>
        <dbReference type="Google" id="ProtNLM"/>
    </source>
</evidence>
<gene>
    <name evidence="2" type="ORF">BF93_04245</name>
</gene>
<dbReference type="OrthoDB" id="3795101at2"/>
<reference evidence="2 3" key="1">
    <citation type="submission" date="2014-02" db="EMBL/GenBank/DDBJ databases">
        <title>Genome sequence of Brachybacterium phenoliresistens strain W13A50.</title>
        <authorList>
            <person name="Wang X."/>
        </authorList>
    </citation>
    <scope>NUCLEOTIDE SEQUENCE [LARGE SCALE GENOMIC DNA]</scope>
    <source>
        <strain evidence="2 3">W13A50</strain>
    </source>
</reference>
<keyword evidence="3" id="KW-1185">Reference proteome</keyword>
<organism evidence="2 3">
    <name type="scientific">Brachybacterium phenoliresistens</name>
    <dbReference type="NCBI Taxonomy" id="396014"/>
    <lineage>
        <taxon>Bacteria</taxon>
        <taxon>Bacillati</taxon>
        <taxon>Actinomycetota</taxon>
        <taxon>Actinomycetes</taxon>
        <taxon>Micrococcales</taxon>
        <taxon>Dermabacteraceae</taxon>
        <taxon>Brachybacterium</taxon>
    </lineage>
</organism>
<protein>
    <recommendedName>
        <fullName evidence="4">CshA domain-containing protein</fullName>
    </recommendedName>
</protein>
<feature type="transmembrane region" description="Helical" evidence="1">
    <location>
        <begin position="626"/>
        <end position="646"/>
    </location>
</feature>
<dbReference type="Pfam" id="PF17963">
    <property type="entry name" value="Big_9"/>
    <property type="match status" value="1"/>
</dbReference>
<proteinExistence type="predicted"/>
<evidence type="ECO:0000313" key="2">
    <source>
        <dbReference type="EMBL" id="EWS80224.1"/>
    </source>
</evidence>
<dbReference type="Proteomes" id="UP000023067">
    <property type="component" value="Unassembled WGS sequence"/>
</dbReference>
<dbReference type="eggNOG" id="COG2373">
    <property type="taxonomic scope" value="Bacteria"/>
</dbReference>
<dbReference type="AlphaFoldDB" id="Z9JPV3"/>
<keyword evidence="1" id="KW-1133">Transmembrane helix</keyword>
<dbReference type="STRING" id="396014.BF93_04245"/>